<dbReference type="Proteomes" id="UP000014227">
    <property type="component" value="Chromosome I"/>
</dbReference>
<evidence type="ECO:0000256" key="1">
    <source>
        <dbReference type="ARBA" id="ARBA00004141"/>
    </source>
</evidence>
<name>S0EYV8_CHTCT</name>
<feature type="domain" description="RDD" evidence="6">
    <location>
        <begin position="19"/>
        <end position="158"/>
    </location>
</feature>
<feature type="transmembrane region" description="Helical" evidence="5">
    <location>
        <begin position="67"/>
        <end position="88"/>
    </location>
</feature>
<keyword evidence="2 5" id="KW-0812">Transmembrane</keyword>
<dbReference type="InterPro" id="IPR010432">
    <property type="entry name" value="RDD"/>
</dbReference>
<keyword evidence="3 5" id="KW-1133">Transmembrane helix</keyword>
<evidence type="ECO:0000256" key="5">
    <source>
        <dbReference type="SAM" id="Phobius"/>
    </source>
</evidence>
<reference evidence="8" key="1">
    <citation type="submission" date="2013-03" db="EMBL/GenBank/DDBJ databases">
        <title>Genome sequence of Chthonomonas calidirosea, the first sequenced genome from the Armatimonadetes phylum (formally candidate division OP10).</title>
        <authorList>
            <person name="Lee K.C.Y."/>
            <person name="Morgan X.C."/>
            <person name="Dunfield P.F."/>
            <person name="Tamas I."/>
            <person name="Houghton K.M."/>
            <person name="Vyssotski M."/>
            <person name="Ryan J.L.J."/>
            <person name="Lagutin K."/>
            <person name="McDonald I.R."/>
            <person name="Stott M.B."/>
        </authorList>
    </citation>
    <scope>NUCLEOTIDE SEQUENCE [LARGE SCALE GENOMIC DNA]</scope>
    <source>
        <strain evidence="8">DSM 23976 / ICMP 18418 / T49</strain>
    </source>
</reference>
<comment type="subcellular location">
    <subcellularLocation>
        <location evidence="1">Membrane</location>
        <topology evidence="1">Multi-pass membrane protein</topology>
    </subcellularLocation>
</comment>
<keyword evidence="8" id="KW-1185">Reference proteome</keyword>
<feature type="transmembrane region" description="Helical" evidence="5">
    <location>
        <begin position="120"/>
        <end position="145"/>
    </location>
</feature>
<dbReference type="RefSeq" id="WP_016483266.1">
    <property type="nucleotide sequence ID" value="NC_021487.1"/>
</dbReference>
<dbReference type="InParanoid" id="S0EYV8"/>
<evidence type="ECO:0000313" key="7">
    <source>
        <dbReference type="EMBL" id="CCW35741.1"/>
    </source>
</evidence>
<evidence type="ECO:0000256" key="4">
    <source>
        <dbReference type="ARBA" id="ARBA00023136"/>
    </source>
</evidence>
<dbReference type="PATRIC" id="fig|1303518.3.peg.1989"/>
<dbReference type="HOGENOM" id="CLU_054176_1_0_0"/>
<sequence length="262" mass="29393">MQREVALLTPENIYVRYRVAGLASRFLARLIDVLIQFLLLVVVYGLLLLVQKRLNVLHLGLADISDAIAALLMFAIVFVYAVFFEMLWGGRTPGKRLLGLRVVRDGGRPITLLASVIRNALLFVDLGILPPIYVVGFPAFLFLFLSPSCKRIGDYAAGTLVIVEEDLTLTANTQPTVSKEVERFMGVVKNLDRLTPEEYQLIRRFLARRETMSLAAFAGTADGLARPLLAKLEIDTPIYYQLQFAHLLEAIVRRYADERGLL</sequence>
<evidence type="ECO:0000313" key="8">
    <source>
        <dbReference type="Proteomes" id="UP000014227"/>
    </source>
</evidence>
<proteinExistence type="predicted"/>
<evidence type="ECO:0000256" key="2">
    <source>
        <dbReference type="ARBA" id="ARBA00022692"/>
    </source>
</evidence>
<feature type="transmembrane region" description="Helical" evidence="5">
    <location>
        <begin position="26"/>
        <end position="47"/>
    </location>
</feature>
<evidence type="ECO:0000259" key="6">
    <source>
        <dbReference type="Pfam" id="PF06271"/>
    </source>
</evidence>
<dbReference type="GO" id="GO:0016020">
    <property type="term" value="C:membrane"/>
    <property type="evidence" value="ECO:0007669"/>
    <property type="project" value="UniProtKB-SubCell"/>
</dbReference>
<dbReference type="FunCoup" id="S0EYV8">
    <property type="interactions" value="14"/>
</dbReference>
<dbReference type="PANTHER" id="PTHR38480">
    <property type="entry name" value="SLR0254 PROTEIN"/>
    <property type="match status" value="1"/>
</dbReference>
<dbReference type="AlphaFoldDB" id="S0EYV8"/>
<dbReference type="PANTHER" id="PTHR38480:SF1">
    <property type="entry name" value="SLR0254 PROTEIN"/>
    <property type="match status" value="1"/>
</dbReference>
<evidence type="ECO:0000256" key="3">
    <source>
        <dbReference type="ARBA" id="ARBA00022989"/>
    </source>
</evidence>
<dbReference type="OrthoDB" id="9787732at2"/>
<dbReference type="Pfam" id="PF06271">
    <property type="entry name" value="RDD"/>
    <property type="match status" value="1"/>
</dbReference>
<dbReference type="STRING" id="454171.CP488_02160"/>
<dbReference type="eggNOG" id="COG1714">
    <property type="taxonomic scope" value="Bacteria"/>
</dbReference>
<organism evidence="7 8">
    <name type="scientific">Chthonomonas calidirosea (strain DSM 23976 / ICMP 18418 / T49)</name>
    <dbReference type="NCBI Taxonomy" id="1303518"/>
    <lineage>
        <taxon>Bacteria</taxon>
        <taxon>Bacillati</taxon>
        <taxon>Armatimonadota</taxon>
        <taxon>Chthonomonadia</taxon>
        <taxon>Chthonomonadales</taxon>
        <taxon>Chthonomonadaceae</taxon>
        <taxon>Chthonomonas</taxon>
    </lineage>
</organism>
<protein>
    <submittedName>
        <fullName evidence="7">Predicted membrane protein/domain</fullName>
    </submittedName>
</protein>
<dbReference type="EMBL" id="HF951689">
    <property type="protein sequence ID" value="CCW35741.1"/>
    <property type="molecule type" value="Genomic_DNA"/>
</dbReference>
<keyword evidence="4 5" id="KW-0472">Membrane</keyword>
<dbReference type="KEGG" id="ccz:CCALI_01934"/>
<accession>S0EYV8</accession>
<gene>
    <name evidence="7" type="ORF">CCALI_01934</name>
</gene>